<dbReference type="Proteomes" id="UP000095544">
    <property type="component" value="Unassembled WGS sequence"/>
</dbReference>
<dbReference type="PANTHER" id="PTHR43693:SF1">
    <property type="entry name" value="PROTEIN PHOSPHATASE CHEZ"/>
    <property type="match status" value="1"/>
</dbReference>
<reference evidence="4 5" key="1">
    <citation type="submission" date="2015-09" db="EMBL/GenBank/DDBJ databases">
        <authorList>
            <consortium name="Pathogen Informatics"/>
        </authorList>
    </citation>
    <scope>NUCLEOTIDE SEQUENCE [LARGE SCALE GENOMIC DNA]</scope>
    <source>
        <strain evidence="4 5">2789STDY5834876</strain>
    </source>
</reference>
<sequence length="209" mass="23176">MREVARMNIYTDLDNETRDMLAELGNIGTGNAVSSLSAMMGHVIEIGIPSIRLVRYQDVFETLGIQEAVQTGILVQVSGELQGMFLFLIDEAFTKAILKTMLGEPDRCLTCLDEMERSLLSELGNIMCGSYIRALAELTGMETDVSVPDLCIDMGGAILGVPLARHLKVSDSILLIENIFHMGEYAFVGRILFWPELDSLDLMLKKLRE</sequence>
<evidence type="ECO:0000256" key="2">
    <source>
        <dbReference type="ARBA" id="ARBA00022801"/>
    </source>
</evidence>
<dbReference type="GO" id="GO:0006935">
    <property type="term" value="P:chemotaxis"/>
    <property type="evidence" value="ECO:0007669"/>
    <property type="project" value="UniProtKB-KW"/>
</dbReference>
<organism evidence="4 5">
    <name type="scientific">Faecalicatena contorta</name>
    <dbReference type="NCBI Taxonomy" id="39482"/>
    <lineage>
        <taxon>Bacteria</taxon>
        <taxon>Bacillati</taxon>
        <taxon>Bacillota</taxon>
        <taxon>Clostridia</taxon>
        <taxon>Lachnospirales</taxon>
        <taxon>Lachnospiraceae</taxon>
        <taxon>Faecalicatena</taxon>
    </lineage>
</organism>
<protein>
    <submittedName>
        <fullName evidence="4">CheY-P phosphatase CheC</fullName>
        <ecNumber evidence="4">3.-.-.-</ecNumber>
    </submittedName>
</protein>
<dbReference type="PANTHER" id="PTHR43693">
    <property type="entry name" value="PROTEIN PHOSPHATASE CHEZ"/>
    <property type="match status" value="1"/>
</dbReference>
<evidence type="ECO:0000313" key="5">
    <source>
        <dbReference type="Proteomes" id="UP000095544"/>
    </source>
</evidence>
<dbReference type="STRING" id="39482.ERS852491_01662"/>
<evidence type="ECO:0000313" key="4">
    <source>
        <dbReference type="EMBL" id="CUO24498.1"/>
    </source>
</evidence>
<proteinExistence type="predicted"/>
<accession>A0A174DK07</accession>
<gene>
    <name evidence="4" type="primary">cheC</name>
    <name evidence="4" type="ORF">ERS852491_01662</name>
</gene>
<name>A0A174DK07_9FIRM</name>
<feature type="domain" description="CheC-like protein" evidence="3">
    <location>
        <begin position="18"/>
        <end position="50"/>
    </location>
</feature>
<dbReference type="InterPro" id="IPR007597">
    <property type="entry name" value="CheC"/>
</dbReference>
<dbReference type="EC" id="3.-.-.-" evidence="4"/>
<dbReference type="GO" id="GO:0016787">
    <property type="term" value="F:hydrolase activity"/>
    <property type="evidence" value="ECO:0007669"/>
    <property type="project" value="UniProtKB-KW"/>
</dbReference>
<dbReference type="CDD" id="cd17909">
    <property type="entry name" value="CheC_ClassI"/>
    <property type="match status" value="1"/>
</dbReference>
<evidence type="ECO:0000259" key="3">
    <source>
        <dbReference type="Pfam" id="PF04509"/>
    </source>
</evidence>
<dbReference type="AlphaFoldDB" id="A0A174DK07"/>
<feature type="domain" description="CheC-like protein" evidence="3">
    <location>
        <begin position="115"/>
        <end position="150"/>
    </location>
</feature>
<evidence type="ECO:0000256" key="1">
    <source>
        <dbReference type="ARBA" id="ARBA00022500"/>
    </source>
</evidence>
<dbReference type="SUPFAM" id="SSF103039">
    <property type="entry name" value="CheC-like"/>
    <property type="match status" value="1"/>
</dbReference>
<keyword evidence="2 4" id="KW-0378">Hydrolase</keyword>
<dbReference type="InterPro" id="IPR050992">
    <property type="entry name" value="CheZ_family_phosphatases"/>
</dbReference>
<dbReference type="InterPro" id="IPR028976">
    <property type="entry name" value="CheC-like_sf"/>
</dbReference>
<dbReference type="Gene3D" id="3.40.1550.10">
    <property type="entry name" value="CheC-like"/>
    <property type="match status" value="1"/>
</dbReference>
<keyword evidence="1" id="KW-0145">Chemotaxis</keyword>
<dbReference type="EMBL" id="CYZU01000012">
    <property type="protein sequence ID" value="CUO24498.1"/>
    <property type="molecule type" value="Genomic_DNA"/>
</dbReference>
<dbReference type="Pfam" id="PF04509">
    <property type="entry name" value="CheC"/>
    <property type="match status" value="2"/>
</dbReference>